<evidence type="ECO:0000259" key="3">
    <source>
        <dbReference type="Pfam" id="PF03629"/>
    </source>
</evidence>
<dbReference type="GO" id="GO:0005975">
    <property type="term" value="P:carbohydrate metabolic process"/>
    <property type="evidence" value="ECO:0007669"/>
    <property type="project" value="TreeGrafter"/>
</dbReference>
<organism evidence="4 5">
    <name type="scientific">Merluccius polli</name>
    <name type="common">Benguela hake</name>
    <name type="synonym">Merluccius cadenati</name>
    <dbReference type="NCBI Taxonomy" id="89951"/>
    <lineage>
        <taxon>Eukaryota</taxon>
        <taxon>Metazoa</taxon>
        <taxon>Chordata</taxon>
        <taxon>Craniata</taxon>
        <taxon>Vertebrata</taxon>
        <taxon>Euteleostomi</taxon>
        <taxon>Actinopterygii</taxon>
        <taxon>Neopterygii</taxon>
        <taxon>Teleostei</taxon>
        <taxon>Neoteleostei</taxon>
        <taxon>Acanthomorphata</taxon>
        <taxon>Zeiogadaria</taxon>
        <taxon>Gadariae</taxon>
        <taxon>Gadiformes</taxon>
        <taxon>Gadoidei</taxon>
        <taxon>Merlucciidae</taxon>
        <taxon>Merluccius</taxon>
    </lineage>
</organism>
<dbReference type="EMBL" id="JAOPHQ010001713">
    <property type="protein sequence ID" value="KAK0149855.1"/>
    <property type="molecule type" value="Genomic_DNA"/>
</dbReference>
<evidence type="ECO:0000256" key="1">
    <source>
        <dbReference type="ARBA" id="ARBA00022801"/>
    </source>
</evidence>
<dbReference type="PANTHER" id="PTHR22901">
    <property type="entry name" value="SIALATE O-ACETYLESTERASE"/>
    <property type="match status" value="1"/>
</dbReference>
<feature type="signal peptide" evidence="2">
    <location>
        <begin position="1"/>
        <end position="19"/>
    </location>
</feature>
<proteinExistence type="predicted"/>
<dbReference type="Gene3D" id="3.40.50.1110">
    <property type="entry name" value="SGNH hydrolase"/>
    <property type="match status" value="1"/>
</dbReference>
<name>A0AA47P6C2_MERPO</name>
<protein>
    <submittedName>
        <fullName evidence="4">Sialate O-acetylesterase</fullName>
    </submittedName>
</protein>
<keyword evidence="2" id="KW-0732">Signal</keyword>
<evidence type="ECO:0000313" key="5">
    <source>
        <dbReference type="Proteomes" id="UP001174136"/>
    </source>
</evidence>
<evidence type="ECO:0000256" key="2">
    <source>
        <dbReference type="SAM" id="SignalP"/>
    </source>
</evidence>
<accession>A0AA47P6C2</accession>
<dbReference type="Pfam" id="PF03629">
    <property type="entry name" value="SASA"/>
    <property type="match status" value="1"/>
</dbReference>
<dbReference type="GO" id="GO:0001681">
    <property type="term" value="F:sialate O-acetylesterase activity"/>
    <property type="evidence" value="ECO:0007669"/>
    <property type="project" value="InterPro"/>
</dbReference>
<evidence type="ECO:0000313" key="4">
    <source>
        <dbReference type="EMBL" id="KAK0149855.1"/>
    </source>
</evidence>
<comment type="caution">
    <text evidence="4">The sequence shown here is derived from an EMBL/GenBank/DDBJ whole genome shotgun (WGS) entry which is preliminary data.</text>
</comment>
<dbReference type="InterPro" id="IPR039329">
    <property type="entry name" value="SIAE"/>
</dbReference>
<dbReference type="PANTHER" id="PTHR22901:SF0">
    <property type="entry name" value="SIALATE O-ACETYLESTERASE"/>
    <property type="match status" value="1"/>
</dbReference>
<dbReference type="SUPFAM" id="SSF52266">
    <property type="entry name" value="SGNH hydrolase"/>
    <property type="match status" value="1"/>
</dbReference>
<keyword evidence="1" id="KW-0378">Hydrolase</keyword>
<feature type="domain" description="Sialate O-acetylesterase" evidence="3">
    <location>
        <begin position="109"/>
        <end position="289"/>
    </location>
</feature>
<feature type="chain" id="PRO_5041307400" evidence="2">
    <location>
        <begin position="20"/>
        <end position="510"/>
    </location>
</feature>
<dbReference type="Proteomes" id="UP001174136">
    <property type="component" value="Unassembled WGS sequence"/>
</dbReference>
<gene>
    <name evidence="4" type="primary">Siae_0</name>
    <name evidence="4" type="ORF">N1851_009405</name>
</gene>
<dbReference type="AlphaFoldDB" id="A0AA47P6C2"/>
<reference evidence="4" key="1">
    <citation type="journal article" date="2023" name="Front. Mar. Sci.">
        <title>A new Merluccius polli reference genome to investigate the effects of global change in West African waters.</title>
        <authorList>
            <person name="Mateo J.L."/>
            <person name="Blanco-Fernandez C."/>
            <person name="Garcia-Vazquez E."/>
            <person name="Machado-Schiaffino G."/>
        </authorList>
    </citation>
    <scope>NUCLEOTIDE SEQUENCE</scope>
    <source>
        <strain evidence="4">C29</strain>
        <tissue evidence="4">Fin</tissue>
    </source>
</reference>
<dbReference type="InterPro" id="IPR005181">
    <property type="entry name" value="SASA"/>
</dbReference>
<keyword evidence="5" id="KW-1185">Reference proteome</keyword>
<sequence>MIAIRCCALVALFASLSNCEENLTFASYYGHHMVLQKSPDRAVVWGYGAEGEQVKVSLSGPGPQTTPPVTVTQGIWKVTLDPVEAGGPYSVMATMNNLTVTLTDVLFGDVWLCGGQSNMCFETYKVFNGTDELNLTAQYPNVRIFMAGRHENEQEMNDLAEVEQEWSLPTRASVKGFSALCWIFGRLMYDNRKHPIGLVQSCWGGTLVEAWSSPRALRQCGLDHDISPRPGSQNRNSVLWNAMIHPFLQMTLKGAIWYQGESNAVINMNKYNCSFPAMIDDWRSSFHEASGGQTALDFPFGFVQLATVLPGNIITGFADIRWHQTADTGFAPNPRMNSTFMAVAMDLPDDLSPYHNIHPRDKHTVAYRLSLGARAVAYGEKDVVFLGPYPAGITAGNGSLEITYDQVVAVATSAADFEQLLILDPPQVCCATATADCRTRPLCVPAPWVPAPILAQTSATSLRVSTAACPSALGLAAVRYAWRNRPCDYKACPVYSASGSLPAPPFTIDL</sequence>
<dbReference type="InterPro" id="IPR036514">
    <property type="entry name" value="SGNH_hydro_sf"/>
</dbReference>